<evidence type="ECO:0000313" key="2">
    <source>
        <dbReference type="EMBL" id="CAA9426596.1"/>
    </source>
</evidence>
<feature type="non-terminal residue" evidence="2">
    <location>
        <position position="1"/>
    </location>
</feature>
<feature type="region of interest" description="Disordered" evidence="1">
    <location>
        <begin position="1"/>
        <end position="64"/>
    </location>
</feature>
<accession>A0A6J4PXQ4</accession>
<name>A0A6J4PXQ4_9ACTN</name>
<dbReference type="EMBL" id="CADCUZ010000112">
    <property type="protein sequence ID" value="CAA9426596.1"/>
    <property type="molecule type" value="Genomic_DNA"/>
</dbReference>
<sequence length="64" mass="6872">GSLPRTRPQGTFRARHPGRHPGLQSEPARPRTGNPRTGKLRATLPRRGALGDPGLRFPAVSGLL</sequence>
<gene>
    <name evidence="2" type="ORF">AVDCRST_MAG55-2357</name>
</gene>
<proteinExistence type="predicted"/>
<evidence type="ECO:0000256" key="1">
    <source>
        <dbReference type="SAM" id="MobiDB-lite"/>
    </source>
</evidence>
<protein>
    <submittedName>
        <fullName evidence="2">Uncharacterized protein</fullName>
    </submittedName>
</protein>
<organism evidence="2">
    <name type="scientific">uncultured Rubrobacteraceae bacterium</name>
    <dbReference type="NCBI Taxonomy" id="349277"/>
    <lineage>
        <taxon>Bacteria</taxon>
        <taxon>Bacillati</taxon>
        <taxon>Actinomycetota</taxon>
        <taxon>Rubrobacteria</taxon>
        <taxon>Rubrobacterales</taxon>
        <taxon>Rubrobacteraceae</taxon>
        <taxon>environmental samples</taxon>
    </lineage>
</organism>
<reference evidence="2" key="1">
    <citation type="submission" date="2020-02" db="EMBL/GenBank/DDBJ databases">
        <authorList>
            <person name="Meier V. D."/>
        </authorList>
    </citation>
    <scope>NUCLEOTIDE SEQUENCE</scope>
    <source>
        <strain evidence="2">AVDCRST_MAG55</strain>
    </source>
</reference>
<feature type="non-terminal residue" evidence="2">
    <location>
        <position position="64"/>
    </location>
</feature>
<dbReference type="AlphaFoldDB" id="A0A6J4PXQ4"/>